<dbReference type="Proteomes" id="UP001233172">
    <property type="component" value="Unassembled WGS sequence"/>
</dbReference>
<evidence type="ECO:0000313" key="2">
    <source>
        <dbReference type="EMBL" id="KAK0063341.1"/>
    </source>
</evidence>
<evidence type="ECO:0000313" key="3">
    <source>
        <dbReference type="Proteomes" id="UP001233172"/>
    </source>
</evidence>
<feature type="region of interest" description="Disordered" evidence="1">
    <location>
        <begin position="1"/>
        <end position="87"/>
    </location>
</feature>
<reference evidence="2" key="1">
    <citation type="journal article" date="2023" name="PLoS Negl. Trop. Dis.">
        <title>A genome sequence for Biomphalaria pfeifferi, the major vector snail for the human-infecting parasite Schistosoma mansoni.</title>
        <authorList>
            <person name="Bu L."/>
            <person name="Lu L."/>
            <person name="Laidemitt M.R."/>
            <person name="Zhang S.M."/>
            <person name="Mutuku M."/>
            <person name="Mkoji G."/>
            <person name="Steinauer M."/>
            <person name="Loker E.S."/>
        </authorList>
    </citation>
    <scope>NUCLEOTIDE SEQUENCE</scope>
    <source>
        <strain evidence="2">KasaAsao</strain>
    </source>
</reference>
<proteinExistence type="predicted"/>
<protein>
    <submittedName>
        <fullName evidence="2">Uncharacterized protein</fullName>
    </submittedName>
</protein>
<gene>
    <name evidence="2" type="ORF">Bpfe_006982</name>
</gene>
<name>A0AAD8BYU5_BIOPF</name>
<comment type="caution">
    <text evidence="2">The sequence shown here is derived from an EMBL/GenBank/DDBJ whole genome shotgun (WGS) entry which is preliminary data.</text>
</comment>
<organism evidence="2 3">
    <name type="scientific">Biomphalaria pfeifferi</name>
    <name type="common">Bloodfluke planorb</name>
    <name type="synonym">Freshwater snail</name>
    <dbReference type="NCBI Taxonomy" id="112525"/>
    <lineage>
        <taxon>Eukaryota</taxon>
        <taxon>Metazoa</taxon>
        <taxon>Spiralia</taxon>
        <taxon>Lophotrochozoa</taxon>
        <taxon>Mollusca</taxon>
        <taxon>Gastropoda</taxon>
        <taxon>Heterobranchia</taxon>
        <taxon>Euthyneura</taxon>
        <taxon>Panpulmonata</taxon>
        <taxon>Hygrophila</taxon>
        <taxon>Lymnaeoidea</taxon>
        <taxon>Planorbidae</taxon>
        <taxon>Biomphalaria</taxon>
    </lineage>
</organism>
<dbReference type="EMBL" id="JASAOG010000021">
    <property type="protein sequence ID" value="KAK0063341.1"/>
    <property type="molecule type" value="Genomic_DNA"/>
</dbReference>
<feature type="compositionally biased region" description="Basic and acidic residues" evidence="1">
    <location>
        <begin position="1"/>
        <end position="26"/>
    </location>
</feature>
<evidence type="ECO:0000256" key="1">
    <source>
        <dbReference type="SAM" id="MobiDB-lite"/>
    </source>
</evidence>
<reference evidence="2" key="2">
    <citation type="submission" date="2023-04" db="EMBL/GenBank/DDBJ databases">
        <authorList>
            <person name="Bu L."/>
            <person name="Lu L."/>
            <person name="Laidemitt M.R."/>
            <person name="Zhang S.M."/>
            <person name="Mutuku M."/>
            <person name="Mkoji G."/>
            <person name="Steinauer M."/>
            <person name="Loker E.S."/>
        </authorList>
    </citation>
    <scope>NUCLEOTIDE SEQUENCE</scope>
    <source>
        <strain evidence="2">KasaAsao</strain>
        <tissue evidence="2">Whole Snail</tissue>
    </source>
</reference>
<dbReference type="AlphaFoldDB" id="A0AAD8BYU5"/>
<keyword evidence="3" id="KW-1185">Reference proteome</keyword>
<feature type="compositionally biased region" description="Polar residues" evidence="1">
    <location>
        <begin position="55"/>
        <end position="66"/>
    </location>
</feature>
<accession>A0AAD8BYU5</accession>
<sequence>MRQAIAKKEATHSKERGKSKNEESQRTKASQRTRQVIAKNKASQRTNQEHLETRNVVTQVYQSRTPGDQKCGDSGLPVKNTWRPEMW</sequence>